<feature type="compositionally biased region" description="Basic residues" evidence="7">
    <location>
        <begin position="243"/>
        <end position="257"/>
    </location>
</feature>
<organism evidence="10 11">
    <name type="scientific">Orchesella cincta</name>
    <name type="common">Springtail</name>
    <name type="synonym">Podura cincta</name>
    <dbReference type="NCBI Taxonomy" id="48709"/>
    <lineage>
        <taxon>Eukaryota</taxon>
        <taxon>Metazoa</taxon>
        <taxon>Ecdysozoa</taxon>
        <taxon>Arthropoda</taxon>
        <taxon>Hexapoda</taxon>
        <taxon>Collembola</taxon>
        <taxon>Entomobryomorpha</taxon>
        <taxon>Entomobryoidea</taxon>
        <taxon>Orchesellidae</taxon>
        <taxon>Orchesellinae</taxon>
        <taxon>Orchesella</taxon>
    </lineage>
</organism>
<feature type="transmembrane region" description="Helical" evidence="8">
    <location>
        <begin position="349"/>
        <end position="370"/>
    </location>
</feature>
<evidence type="ECO:0000313" key="11">
    <source>
        <dbReference type="Proteomes" id="UP000094527"/>
    </source>
</evidence>
<keyword evidence="4 8" id="KW-1133">Transmembrane helix</keyword>
<feature type="transmembrane region" description="Helical" evidence="8">
    <location>
        <begin position="111"/>
        <end position="130"/>
    </location>
</feature>
<dbReference type="STRING" id="48709.A0A1D2MPF6"/>
<evidence type="ECO:0000256" key="1">
    <source>
        <dbReference type="ARBA" id="ARBA00004141"/>
    </source>
</evidence>
<gene>
    <name evidence="10" type="ORF">Ocin01_11757</name>
</gene>
<name>A0A1D2MPF6_ORCCI</name>
<dbReference type="PANTHER" id="PTHR23505:SF96">
    <property type="entry name" value="LP14756P"/>
    <property type="match status" value="1"/>
</dbReference>
<dbReference type="OrthoDB" id="3639251at2759"/>
<dbReference type="InterPro" id="IPR044770">
    <property type="entry name" value="MFS_spinster-like"/>
</dbReference>
<reference evidence="10 11" key="1">
    <citation type="journal article" date="2016" name="Genome Biol. Evol.">
        <title>Gene Family Evolution Reflects Adaptation to Soil Environmental Stressors in the Genome of the Collembolan Orchesella cincta.</title>
        <authorList>
            <person name="Faddeeva-Vakhrusheva A."/>
            <person name="Derks M.F."/>
            <person name="Anvar S.Y."/>
            <person name="Agamennone V."/>
            <person name="Suring W."/>
            <person name="Smit S."/>
            <person name="van Straalen N.M."/>
            <person name="Roelofs D."/>
        </authorList>
    </citation>
    <scope>NUCLEOTIDE SEQUENCE [LARGE SCALE GENOMIC DNA]</scope>
    <source>
        <tissue evidence="10">Mixed pool</tissue>
    </source>
</reference>
<dbReference type="GO" id="GO:0022857">
    <property type="term" value="F:transmembrane transporter activity"/>
    <property type="evidence" value="ECO:0007669"/>
    <property type="project" value="InterPro"/>
</dbReference>
<comment type="subcellular location">
    <subcellularLocation>
        <location evidence="1">Membrane</location>
        <topology evidence="1">Multi-pass membrane protein</topology>
    </subcellularLocation>
</comment>
<dbReference type="InterPro" id="IPR011701">
    <property type="entry name" value="MFS"/>
</dbReference>
<dbReference type="InterPro" id="IPR020846">
    <property type="entry name" value="MFS_dom"/>
</dbReference>
<dbReference type="EMBL" id="LJIJ01000733">
    <property type="protein sequence ID" value="ODM94927.1"/>
    <property type="molecule type" value="Genomic_DNA"/>
</dbReference>
<protein>
    <submittedName>
        <fullName evidence="10">Protein spinster 2</fullName>
    </submittedName>
</protein>
<feature type="transmembrane region" description="Helical" evidence="8">
    <location>
        <begin position="142"/>
        <end position="162"/>
    </location>
</feature>
<feature type="transmembrane region" description="Helical" evidence="8">
    <location>
        <begin position="382"/>
        <end position="402"/>
    </location>
</feature>
<feature type="transmembrane region" description="Helical" evidence="8">
    <location>
        <begin position="174"/>
        <end position="194"/>
    </location>
</feature>
<evidence type="ECO:0000256" key="7">
    <source>
        <dbReference type="SAM" id="MobiDB-lite"/>
    </source>
</evidence>
<keyword evidence="3 8" id="KW-0812">Transmembrane</keyword>
<dbReference type="GO" id="GO:0016020">
    <property type="term" value="C:membrane"/>
    <property type="evidence" value="ECO:0007669"/>
    <property type="project" value="UniProtKB-SubCell"/>
</dbReference>
<evidence type="ECO:0000256" key="2">
    <source>
        <dbReference type="ARBA" id="ARBA00022448"/>
    </source>
</evidence>
<feature type="transmembrane region" description="Helical" evidence="8">
    <location>
        <begin position="408"/>
        <end position="430"/>
    </location>
</feature>
<comment type="similarity">
    <text evidence="6">Belongs to the major facilitator superfamily. Spinster (TC 2.A.1.49) family.</text>
</comment>
<dbReference type="PANTHER" id="PTHR23505">
    <property type="entry name" value="SPINSTER"/>
    <property type="match status" value="1"/>
</dbReference>
<dbReference type="Pfam" id="PF07690">
    <property type="entry name" value="MFS_1"/>
    <property type="match status" value="1"/>
</dbReference>
<feature type="domain" description="Major facilitator superfamily (MFS) profile" evidence="9">
    <location>
        <begin position="1"/>
        <end position="497"/>
    </location>
</feature>
<keyword evidence="2" id="KW-0813">Transport</keyword>
<comment type="caution">
    <text evidence="10">The sequence shown here is derived from an EMBL/GenBank/DDBJ whole genome shotgun (WGS) entry which is preliminary data.</text>
</comment>
<feature type="compositionally biased region" description="Basic and acidic residues" evidence="7">
    <location>
        <begin position="229"/>
        <end position="238"/>
    </location>
</feature>
<dbReference type="Gene3D" id="1.20.1250.20">
    <property type="entry name" value="MFS general substrate transporter like domains"/>
    <property type="match status" value="1"/>
</dbReference>
<dbReference type="InterPro" id="IPR036259">
    <property type="entry name" value="MFS_trans_sf"/>
</dbReference>
<dbReference type="AlphaFoldDB" id="A0A1D2MPF6"/>
<evidence type="ECO:0000256" key="3">
    <source>
        <dbReference type="ARBA" id="ARBA00022692"/>
    </source>
</evidence>
<feature type="transmembrane region" description="Helical" evidence="8">
    <location>
        <begin position="310"/>
        <end position="329"/>
    </location>
</feature>
<keyword evidence="11" id="KW-1185">Reference proteome</keyword>
<feature type="transmembrane region" description="Helical" evidence="8">
    <location>
        <begin position="475"/>
        <end position="495"/>
    </location>
</feature>
<evidence type="ECO:0000256" key="8">
    <source>
        <dbReference type="SAM" id="Phobius"/>
    </source>
</evidence>
<evidence type="ECO:0000256" key="5">
    <source>
        <dbReference type="ARBA" id="ARBA00023136"/>
    </source>
</evidence>
<accession>A0A1D2MPF6</accession>
<feature type="transmembrane region" description="Helical" evidence="8">
    <location>
        <begin position="442"/>
        <end position="463"/>
    </location>
</feature>
<proteinExistence type="inferred from homology"/>
<feature type="non-terminal residue" evidence="10">
    <location>
        <position position="1"/>
    </location>
</feature>
<evidence type="ECO:0000256" key="6">
    <source>
        <dbReference type="ARBA" id="ARBA00024338"/>
    </source>
</evidence>
<evidence type="ECO:0000313" key="10">
    <source>
        <dbReference type="EMBL" id="ODM94927.1"/>
    </source>
</evidence>
<keyword evidence="5 8" id="KW-0472">Membrane</keyword>
<sequence>IHLSAELGHFLIGVVSKYVARDIHYGTKACFVNGNNPLGAGGQRFNISECIVANNETICATVKSQDGASACHWDWTGLGGEYQFLAGPSFMAMFTIASILWGILADKYDRVYILFSSSLLFSLALVFTSVSTRFWHLVVFRMMLAVGVAGVAPIAPGIIFDMFDSSERAMAMGFFHWGIYLGNGLTFVVGKYITEANLFNAGWRSTFVLTGLPGALLAILVLFTVDDPPKSHKSERQLTKNGSSKKHGNTYRHHHHHGLETESPEDDAEATEDCCESVDEAQVLISGGGSCQNKTVSSTTGAVSCCLQPAVIFLGLAACLRHSAGYTWGYNSALYFQTYFPNYSSASIWLTWITIGGGSLGVILGGYVSDRLVSRLGISSRALVLAGSQIIATPFALGLLYLKPPYAFMSLFIGYLFAEMWYGVVFAILVELLPASFRSLGLAISLFVVNNVGGNLPIIVTPLTNLVGFRGALTILYPGALFTSSILFFFTYVALLRK</sequence>
<feature type="region of interest" description="Disordered" evidence="7">
    <location>
        <begin position="229"/>
        <end position="269"/>
    </location>
</feature>
<evidence type="ECO:0000256" key="4">
    <source>
        <dbReference type="ARBA" id="ARBA00022989"/>
    </source>
</evidence>
<dbReference type="OMA" id="IADCYPL"/>
<feature type="transmembrane region" description="Helical" evidence="8">
    <location>
        <begin position="206"/>
        <end position="225"/>
    </location>
</feature>
<feature type="transmembrane region" description="Helical" evidence="8">
    <location>
        <begin position="82"/>
        <end position="104"/>
    </location>
</feature>
<dbReference type="SUPFAM" id="SSF103473">
    <property type="entry name" value="MFS general substrate transporter"/>
    <property type="match status" value="1"/>
</dbReference>
<dbReference type="CDD" id="cd17328">
    <property type="entry name" value="MFS_spinster_like"/>
    <property type="match status" value="1"/>
</dbReference>
<dbReference type="Proteomes" id="UP000094527">
    <property type="component" value="Unassembled WGS sequence"/>
</dbReference>
<evidence type="ECO:0000259" key="9">
    <source>
        <dbReference type="PROSITE" id="PS50850"/>
    </source>
</evidence>
<dbReference type="PROSITE" id="PS50850">
    <property type="entry name" value="MFS"/>
    <property type="match status" value="1"/>
</dbReference>